<dbReference type="EMBL" id="JNBR01001686">
    <property type="protein sequence ID" value="OQR85419.1"/>
    <property type="molecule type" value="Genomic_DNA"/>
</dbReference>
<dbReference type="AlphaFoldDB" id="A0A1V9YI70"/>
<organism evidence="1 2">
    <name type="scientific">Achlya hypogyna</name>
    <name type="common">Oomycete</name>
    <name type="synonym">Protoachlya hypogyna</name>
    <dbReference type="NCBI Taxonomy" id="1202772"/>
    <lineage>
        <taxon>Eukaryota</taxon>
        <taxon>Sar</taxon>
        <taxon>Stramenopiles</taxon>
        <taxon>Oomycota</taxon>
        <taxon>Saprolegniomycetes</taxon>
        <taxon>Saprolegniales</taxon>
        <taxon>Achlyaceae</taxon>
        <taxon>Achlya</taxon>
    </lineage>
</organism>
<protein>
    <submittedName>
        <fullName evidence="1">Uncharacterized protein</fullName>
    </submittedName>
</protein>
<reference evidence="1 2" key="1">
    <citation type="journal article" date="2014" name="Genome Biol. Evol.">
        <title>The secreted proteins of Achlya hypogyna and Thraustotheca clavata identify the ancestral oomycete secretome and reveal gene acquisitions by horizontal gene transfer.</title>
        <authorList>
            <person name="Misner I."/>
            <person name="Blouin N."/>
            <person name="Leonard G."/>
            <person name="Richards T.A."/>
            <person name="Lane C.E."/>
        </authorList>
    </citation>
    <scope>NUCLEOTIDE SEQUENCE [LARGE SCALE GENOMIC DNA]</scope>
    <source>
        <strain evidence="1 2">ATCC 48635</strain>
    </source>
</reference>
<proteinExistence type="predicted"/>
<gene>
    <name evidence="1" type="ORF">ACHHYP_11850</name>
</gene>
<keyword evidence="2" id="KW-1185">Reference proteome</keyword>
<dbReference type="Proteomes" id="UP000243579">
    <property type="component" value="Unassembled WGS sequence"/>
</dbReference>
<accession>A0A1V9YI70</accession>
<sequence length="119" mass="13090">MVARRQSQEHLLSLPPLLANVFQELRVTKSTFVHILQLIQDHAVFTNAAYTSQGPVRVQLAYALNRLHHNSTGASAGSVAHSKRAGYGTVLDYTKRVITALADMAQAVVQWPDRASVLQ</sequence>
<dbReference type="STRING" id="1202772.A0A1V9YI70"/>
<comment type="caution">
    <text evidence="1">The sequence shown here is derived from an EMBL/GenBank/DDBJ whole genome shotgun (WGS) entry which is preliminary data.</text>
</comment>
<dbReference type="OrthoDB" id="2408877at2759"/>
<name>A0A1V9YI70_ACHHY</name>
<evidence type="ECO:0000313" key="2">
    <source>
        <dbReference type="Proteomes" id="UP000243579"/>
    </source>
</evidence>
<evidence type="ECO:0000313" key="1">
    <source>
        <dbReference type="EMBL" id="OQR85419.1"/>
    </source>
</evidence>